<feature type="coiled-coil region" evidence="13">
    <location>
        <begin position="361"/>
        <end position="388"/>
    </location>
</feature>
<dbReference type="SMART" id="SM00028">
    <property type="entry name" value="TPR"/>
    <property type="match status" value="6"/>
</dbReference>
<keyword evidence="14" id="KW-0812">Transmembrane</keyword>
<proteinExistence type="predicted"/>
<dbReference type="InterPro" id="IPR003661">
    <property type="entry name" value="HisK_dim/P_dom"/>
</dbReference>
<keyword evidence="13" id="KW-0175">Coiled coil</keyword>
<dbReference type="EMBL" id="CP032157">
    <property type="protein sequence ID" value="AXY77470.1"/>
    <property type="molecule type" value="Genomic_DNA"/>
</dbReference>
<evidence type="ECO:0000313" key="18">
    <source>
        <dbReference type="Proteomes" id="UP000263900"/>
    </source>
</evidence>
<dbReference type="SUPFAM" id="SSF48452">
    <property type="entry name" value="TPR-like"/>
    <property type="match status" value="1"/>
</dbReference>
<dbReference type="EC" id="2.7.13.3" evidence="3"/>
<evidence type="ECO:0000256" key="6">
    <source>
        <dbReference type="ARBA" id="ARBA00022679"/>
    </source>
</evidence>
<dbReference type="AlphaFoldDB" id="A0A3B7MWQ1"/>
<evidence type="ECO:0000256" key="2">
    <source>
        <dbReference type="ARBA" id="ARBA00004236"/>
    </source>
</evidence>
<keyword evidence="11 14" id="KW-0472">Membrane</keyword>
<evidence type="ECO:0000256" key="3">
    <source>
        <dbReference type="ARBA" id="ARBA00012438"/>
    </source>
</evidence>
<keyword evidence="10" id="KW-0902">Two-component regulatory system</keyword>
<evidence type="ECO:0000256" key="1">
    <source>
        <dbReference type="ARBA" id="ARBA00000085"/>
    </source>
</evidence>
<dbReference type="Gene3D" id="1.10.287.130">
    <property type="match status" value="1"/>
</dbReference>
<dbReference type="OrthoDB" id="9781208at2"/>
<evidence type="ECO:0000313" key="17">
    <source>
        <dbReference type="EMBL" id="AXY77470.1"/>
    </source>
</evidence>
<feature type="transmembrane region" description="Helical" evidence="14">
    <location>
        <begin position="339"/>
        <end position="359"/>
    </location>
</feature>
<evidence type="ECO:0000256" key="15">
    <source>
        <dbReference type="SAM" id="SignalP"/>
    </source>
</evidence>
<dbReference type="PRINTS" id="PR00344">
    <property type="entry name" value="BCTRLSENSOR"/>
</dbReference>
<evidence type="ECO:0000256" key="13">
    <source>
        <dbReference type="SAM" id="Coils"/>
    </source>
</evidence>
<keyword evidence="8" id="KW-0418">Kinase</keyword>
<dbReference type="Proteomes" id="UP000263900">
    <property type="component" value="Chromosome"/>
</dbReference>
<feature type="signal peptide" evidence="15">
    <location>
        <begin position="1"/>
        <end position="19"/>
    </location>
</feature>
<dbReference type="InterPro" id="IPR036890">
    <property type="entry name" value="HATPase_C_sf"/>
</dbReference>
<dbReference type="InterPro" id="IPR036097">
    <property type="entry name" value="HisK_dim/P_sf"/>
</dbReference>
<keyword evidence="5" id="KW-0597">Phosphoprotein</keyword>
<keyword evidence="14" id="KW-1133">Transmembrane helix</keyword>
<dbReference type="RefSeq" id="WP_119053346.1">
    <property type="nucleotide sequence ID" value="NZ_CP032157.1"/>
</dbReference>
<dbReference type="InterPro" id="IPR003594">
    <property type="entry name" value="HATPase_dom"/>
</dbReference>
<dbReference type="SUPFAM" id="SSF47384">
    <property type="entry name" value="Homodimeric domain of signal transducing histidine kinase"/>
    <property type="match status" value="1"/>
</dbReference>
<accession>A0A3B7MWQ1</accession>
<feature type="domain" description="Histidine kinase" evidence="16">
    <location>
        <begin position="395"/>
        <end position="611"/>
    </location>
</feature>
<evidence type="ECO:0000256" key="7">
    <source>
        <dbReference type="ARBA" id="ARBA00022741"/>
    </source>
</evidence>
<dbReference type="Gene3D" id="1.25.40.10">
    <property type="entry name" value="Tetratricopeptide repeat domain"/>
    <property type="match status" value="2"/>
</dbReference>
<dbReference type="PROSITE" id="PS50109">
    <property type="entry name" value="HIS_KIN"/>
    <property type="match status" value="1"/>
</dbReference>
<dbReference type="InterPro" id="IPR005467">
    <property type="entry name" value="His_kinase_dom"/>
</dbReference>
<dbReference type="FunFam" id="3.30.565.10:FF:000023">
    <property type="entry name" value="PAS domain-containing sensor histidine kinase"/>
    <property type="match status" value="1"/>
</dbReference>
<keyword evidence="9" id="KW-0067">ATP-binding</keyword>
<comment type="subcellular location">
    <subcellularLocation>
        <location evidence="2">Cell membrane</location>
    </subcellularLocation>
</comment>
<keyword evidence="6" id="KW-0808">Transferase</keyword>
<keyword evidence="12" id="KW-0802">TPR repeat</keyword>
<feature type="chain" id="PRO_5017571130" description="histidine kinase" evidence="15">
    <location>
        <begin position="20"/>
        <end position="611"/>
    </location>
</feature>
<gene>
    <name evidence="17" type="ORF">D3H65_27340</name>
</gene>
<dbReference type="SMART" id="SM00387">
    <property type="entry name" value="HATPase_c"/>
    <property type="match status" value="1"/>
</dbReference>
<sequence length="611" mass="69406">MKYWLLVLSLFSVSLHAPAQVDTNYLKALYDRCLDFSEDKADSILHYATLIKKESDQLHFNKGDVLSLRLKGIFEEMSSNYSGAIEYYLQSLDASRKLTDVAYEKAALSDLAIAYANIKEPLKAKDFYLQAAKISKGTGDVYDLVNTYNNLAVIYTQLKQLDSAKLLLNDAIRYGKPYEKEIDLSSSYNNMGNLYCQEKKYDEALTYFRRNYEQHIKGDNPGDLWVDLLNLADVYSEKKQFDSANKYVQLAMKLALELESKGKEADTYGILAKLAEYKGDYRTAYDNLKKWYKLDTAIINGDTYKTIAELQERFHAKDREAANKLLKEQVEKESLRTKIVTIVAIAMAAIIILVAIAFITKRNANRRLKNINELIVQQNEKLEELNYEKNSLISIVSHDLSTPFTTIQVWGHVLQAETGTLTADQQKALGKIMQASNNGEELIRRVLDVEKKDIGQHRMQLENFDLTIFAEEVIDSFRPMAAKKDIRLHAEMPGKNLYLLSDKQLVSRICENLLSNAIKYTPHGKNVWISISDELDAVSIKIRDEGVGIEKEELPYLFSKYSKISSQPTDGEASTGLGLSIVKRIVQEINGKIFCESEPGKGSLFTVVLRK</sequence>
<dbReference type="PANTHER" id="PTHR43547:SF2">
    <property type="entry name" value="HYBRID SIGNAL TRANSDUCTION HISTIDINE KINASE C"/>
    <property type="match status" value="1"/>
</dbReference>
<evidence type="ECO:0000256" key="8">
    <source>
        <dbReference type="ARBA" id="ARBA00022777"/>
    </source>
</evidence>
<reference evidence="17 18" key="1">
    <citation type="submission" date="2018-09" db="EMBL/GenBank/DDBJ databases">
        <title>Genome sequencing of strain 6GH32-13.</title>
        <authorList>
            <person name="Weon H.-Y."/>
            <person name="Heo J."/>
            <person name="Kwon S.-W."/>
        </authorList>
    </citation>
    <scope>NUCLEOTIDE SEQUENCE [LARGE SCALE GENOMIC DNA]</scope>
    <source>
        <strain evidence="17 18">5GH32-13</strain>
    </source>
</reference>
<dbReference type="InterPro" id="IPR011990">
    <property type="entry name" value="TPR-like_helical_dom_sf"/>
</dbReference>
<dbReference type="GO" id="GO:0000155">
    <property type="term" value="F:phosphorelay sensor kinase activity"/>
    <property type="evidence" value="ECO:0007669"/>
    <property type="project" value="InterPro"/>
</dbReference>
<evidence type="ECO:0000256" key="11">
    <source>
        <dbReference type="ARBA" id="ARBA00023136"/>
    </source>
</evidence>
<evidence type="ECO:0000256" key="9">
    <source>
        <dbReference type="ARBA" id="ARBA00022840"/>
    </source>
</evidence>
<dbReference type="Pfam" id="PF13181">
    <property type="entry name" value="TPR_8"/>
    <property type="match status" value="1"/>
</dbReference>
<evidence type="ECO:0000256" key="14">
    <source>
        <dbReference type="SAM" id="Phobius"/>
    </source>
</evidence>
<evidence type="ECO:0000256" key="5">
    <source>
        <dbReference type="ARBA" id="ARBA00022553"/>
    </source>
</evidence>
<evidence type="ECO:0000259" key="16">
    <source>
        <dbReference type="PROSITE" id="PS50109"/>
    </source>
</evidence>
<protein>
    <recommendedName>
        <fullName evidence="3">histidine kinase</fullName>
        <ecNumber evidence="3">2.7.13.3</ecNumber>
    </recommendedName>
</protein>
<evidence type="ECO:0000256" key="12">
    <source>
        <dbReference type="PROSITE-ProRule" id="PRU00339"/>
    </source>
</evidence>
<keyword evidence="18" id="KW-1185">Reference proteome</keyword>
<keyword evidence="4" id="KW-1003">Cell membrane</keyword>
<dbReference type="Pfam" id="PF02518">
    <property type="entry name" value="HATPase_c"/>
    <property type="match status" value="1"/>
</dbReference>
<dbReference type="SMART" id="SM00388">
    <property type="entry name" value="HisKA"/>
    <property type="match status" value="1"/>
</dbReference>
<evidence type="ECO:0000256" key="4">
    <source>
        <dbReference type="ARBA" id="ARBA00022475"/>
    </source>
</evidence>
<dbReference type="Gene3D" id="3.30.565.10">
    <property type="entry name" value="Histidine kinase-like ATPase, C-terminal domain"/>
    <property type="match status" value="1"/>
</dbReference>
<keyword evidence="7" id="KW-0547">Nucleotide-binding</keyword>
<dbReference type="CDD" id="cd00082">
    <property type="entry name" value="HisKA"/>
    <property type="match status" value="1"/>
</dbReference>
<dbReference type="KEGG" id="pseg:D3H65_27340"/>
<feature type="repeat" description="TPR" evidence="12">
    <location>
        <begin position="185"/>
        <end position="218"/>
    </location>
</feature>
<organism evidence="17 18">
    <name type="scientific">Paraflavitalea soli</name>
    <dbReference type="NCBI Taxonomy" id="2315862"/>
    <lineage>
        <taxon>Bacteria</taxon>
        <taxon>Pseudomonadati</taxon>
        <taxon>Bacteroidota</taxon>
        <taxon>Chitinophagia</taxon>
        <taxon>Chitinophagales</taxon>
        <taxon>Chitinophagaceae</taxon>
        <taxon>Paraflavitalea</taxon>
    </lineage>
</organism>
<evidence type="ECO:0000256" key="10">
    <source>
        <dbReference type="ARBA" id="ARBA00023012"/>
    </source>
</evidence>
<dbReference type="GO" id="GO:0005886">
    <property type="term" value="C:plasma membrane"/>
    <property type="evidence" value="ECO:0007669"/>
    <property type="project" value="UniProtKB-SubCell"/>
</dbReference>
<comment type="catalytic activity">
    <reaction evidence="1">
        <text>ATP + protein L-histidine = ADP + protein N-phospho-L-histidine.</text>
        <dbReference type="EC" id="2.7.13.3"/>
    </reaction>
</comment>
<dbReference type="Pfam" id="PF00512">
    <property type="entry name" value="HisKA"/>
    <property type="match status" value="1"/>
</dbReference>
<name>A0A3B7MWQ1_9BACT</name>
<keyword evidence="15" id="KW-0732">Signal</keyword>
<dbReference type="SUPFAM" id="SSF55874">
    <property type="entry name" value="ATPase domain of HSP90 chaperone/DNA topoisomerase II/histidine kinase"/>
    <property type="match status" value="1"/>
</dbReference>
<dbReference type="InterPro" id="IPR004358">
    <property type="entry name" value="Sig_transdc_His_kin-like_C"/>
</dbReference>
<dbReference type="InterPro" id="IPR019734">
    <property type="entry name" value="TPR_rpt"/>
</dbReference>
<dbReference type="Pfam" id="PF13424">
    <property type="entry name" value="TPR_12"/>
    <property type="match status" value="1"/>
</dbReference>
<dbReference type="PROSITE" id="PS50005">
    <property type="entry name" value="TPR"/>
    <property type="match status" value="1"/>
</dbReference>
<dbReference type="GO" id="GO:0005524">
    <property type="term" value="F:ATP binding"/>
    <property type="evidence" value="ECO:0007669"/>
    <property type="project" value="UniProtKB-KW"/>
</dbReference>
<dbReference type="PANTHER" id="PTHR43547">
    <property type="entry name" value="TWO-COMPONENT HISTIDINE KINASE"/>
    <property type="match status" value="1"/>
</dbReference>